<evidence type="ECO:0000313" key="2">
    <source>
        <dbReference type="Proteomes" id="UP001159363"/>
    </source>
</evidence>
<comment type="caution">
    <text evidence="1">The sequence shown here is derived from an EMBL/GenBank/DDBJ whole genome shotgun (WGS) entry which is preliminary data.</text>
</comment>
<keyword evidence="2" id="KW-1185">Reference proteome</keyword>
<evidence type="ECO:0000313" key="1">
    <source>
        <dbReference type="EMBL" id="KAJ8875721.1"/>
    </source>
</evidence>
<organism evidence="1 2">
    <name type="scientific">Dryococelus australis</name>
    <dbReference type="NCBI Taxonomy" id="614101"/>
    <lineage>
        <taxon>Eukaryota</taxon>
        <taxon>Metazoa</taxon>
        <taxon>Ecdysozoa</taxon>
        <taxon>Arthropoda</taxon>
        <taxon>Hexapoda</taxon>
        <taxon>Insecta</taxon>
        <taxon>Pterygota</taxon>
        <taxon>Neoptera</taxon>
        <taxon>Polyneoptera</taxon>
        <taxon>Phasmatodea</taxon>
        <taxon>Verophasmatodea</taxon>
        <taxon>Anareolatae</taxon>
        <taxon>Phasmatidae</taxon>
        <taxon>Eurycanthinae</taxon>
        <taxon>Dryococelus</taxon>
    </lineage>
</organism>
<evidence type="ECO:0008006" key="3">
    <source>
        <dbReference type="Google" id="ProtNLM"/>
    </source>
</evidence>
<name>A0ABQ9GUN8_9NEOP</name>
<sequence>MCCTFFEHSRSARFFMLLKNDYLFYVCAESVCFLHNADIKLLPKALSTPWWSASRDACRAPTTFYHYFYSAVQKLPTTFVRKWKHELSSRFVCYIYLVSLRPGY</sequence>
<protein>
    <recommendedName>
        <fullName evidence="3">Secreted protein</fullName>
    </recommendedName>
</protein>
<reference evidence="1 2" key="1">
    <citation type="submission" date="2023-02" db="EMBL/GenBank/DDBJ databases">
        <title>LHISI_Scaffold_Assembly.</title>
        <authorList>
            <person name="Stuart O.P."/>
            <person name="Cleave R."/>
            <person name="Magrath M.J.L."/>
            <person name="Mikheyev A.S."/>
        </authorList>
    </citation>
    <scope>NUCLEOTIDE SEQUENCE [LARGE SCALE GENOMIC DNA]</scope>
    <source>
        <strain evidence="1">Daus_M_001</strain>
        <tissue evidence="1">Leg muscle</tissue>
    </source>
</reference>
<accession>A0ABQ9GUN8</accession>
<dbReference type="EMBL" id="JARBHB010000009">
    <property type="protein sequence ID" value="KAJ8875721.1"/>
    <property type="molecule type" value="Genomic_DNA"/>
</dbReference>
<proteinExistence type="predicted"/>
<dbReference type="Proteomes" id="UP001159363">
    <property type="component" value="Chromosome 8"/>
</dbReference>
<gene>
    <name evidence="1" type="ORF">PR048_023620</name>
</gene>